<dbReference type="AlphaFoldDB" id="A0A4C1U7Z5"/>
<name>A0A4C1U7Z5_EUMVA</name>
<sequence>MYASHEGAHDTRKLRRVTHSSTEFTRIVNYKYSHFQIRRNYGFMMIIDVKHLYAQGKPDCCRGDPSPRYTRKSALCTQAHFVESINFTFIDGRQKLVPTSLGGSLRLFEFVCNDVPVFANKRRALLIPYYGDEFIRRRKNLAHEAERLRANTRVRAGTLITARAHAYTLPRSTTPRILPRIVS</sequence>
<proteinExistence type="predicted"/>
<gene>
    <name evidence="1" type="ORF">EVAR_10730_1</name>
</gene>
<evidence type="ECO:0000313" key="2">
    <source>
        <dbReference type="Proteomes" id="UP000299102"/>
    </source>
</evidence>
<comment type="caution">
    <text evidence="1">The sequence shown here is derived from an EMBL/GenBank/DDBJ whole genome shotgun (WGS) entry which is preliminary data.</text>
</comment>
<dbReference type="EMBL" id="BGZK01000137">
    <property type="protein sequence ID" value="GBP22220.1"/>
    <property type="molecule type" value="Genomic_DNA"/>
</dbReference>
<dbReference type="Proteomes" id="UP000299102">
    <property type="component" value="Unassembled WGS sequence"/>
</dbReference>
<keyword evidence="2" id="KW-1185">Reference proteome</keyword>
<evidence type="ECO:0000313" key="1">
    <source>
        <dbReference type="EMBL" id="GBP22220.1"/>
    </source>
</evidence>
<protein>
    <submittedName>
        <fullName evidence="1">Uncharacterized protein</fullName>
    </submittedName>
</protein>
<organism evidence="1 2">
    <name type="scientific">Eumeta variegata</name>
    <name type="common">Bagworm moth</name>
    <name type="synonym">Eumeta japonica</name>
    <dbReference type="NCBI Taxonomy" id="151549"/>
    <lineage>
        <taxon>Eukaryota</taxon>
        <taxon>Metazoa</taxon>
        <taxon>Ecdysozoa</taxon>
        <taxon>Arthropoda</taxon>
        <taxon>Hexapoda</taxon>
        <taxon>Insecta</taxon>
        <taxon>Pterygota</taxon>
        <taxon>Neoptera</taxon>
        <taxon>Endopterygota</taxon>
        <taxon>Lepidoptera</taxon>
        <taxon>Glossata</taxon>
        <taxon>Ditrysia</taxon>
        <taxon>Tineoidea</taxon>
        <taxon>Psychidae</taxon>
        <taxon>Oiketicinae</taxon>
        <taxon>Eumeta</taxon>
    </lineage>
</organism>
<accession>A0A4C1U7Z5</accession>
<reference evidence="1 2" key="1">
    <citation type="journal article" date="2019" name="Commun. Biol.">
        <title>The bagworm genome reveals a unique fibroin gene that provides high tensile strength.</title>
        <authorList>
            <person name="Kono N."/>
            <person name="Nakamura H."/>
            <person name="Ohtoshi R."/>
            <person name="Tomita M."/>
            <person name="Numata K."/>
            <person name="Arakawa K."/>
        </authorList>
    </citation>
    <scope>NUCLEOTIDE SEQUENCE [LARGE SCALE GENOMIC DNA]</scope>
</reference>